<dbReference type="Proteomes" id="UP000308197">
    <property type="component" value="Unassembled WGS sequence"/>
</dbReference>
<feature type="transmembrane region" description="Helical" evidence="2">
    <location>
        <begin position="29"/>
        <end position="51"/>
    </location>
</feature>
<name>A0A5C3PL96_9APHY</name>
<feature type="region of interest" description="Disordered" evidence="1">
    <location>
        <begin position="291"/>
        <end position="327"/>
    </location>
</feature>
<keyword evidence="2" id="KW-0812">Transmembrane</keyword>
<evidence type="ECO:0000256" key="2">
    <source>
        <dbReference type="SAM" id="Phobius"/>
    </source>
</evidence>
<gene>
    <name evidence="4" type="ORF">K466DRAFT_618635</name>
</gene>
<keyword evidence="5" id="KW-1185">Reference proteome</keyword>
<reference evidence="4 5" key="1">
    <citation type="journal article" date="2019" name="Nat. Ecol. Evol.">
        <title>Megaphylogeny resolves global patterns of mushroom evolution.</title>
        <authorList>
            <person name="Varga T."/>
            <person name="Krizsan K."/>
            <person name="Foldi C."/>
            <person name="Dima B."/>
            <person name="Sanchez-Garcia M."/>
            <person name="Sanchez-Ramirez S."/>
            <person name="Szollosi G.J."/>
            <person name="Szarkandi J.G."/>
            <person name="Papp V."/>
            <person name="Albert L."/>
            <person name="Andreopoulos W."/>
            <person name="Angelini C."/>
            <person name="Antonin V."/>
            <person name="Barry K.W."/>
            <person name="Bougher N.L."/>
            <person name="Buchanan P."/>
            <person name="Buyck B."/>
            <person name="Bense V."/>
            <person name="Catcheside P."/>
            <person name="Chovatia M."/>
            <person name="Cooper J."/>
            <person name="Damon W."/>
            <person name="Desjardin D."/>
            <person name="Finy P."/>
            <person name="Geml J."/>
            <person name="Haridas S."/>
            <person name="Hughes K."/>
            <person name="Justo A."/>
            <person name="Karasinski D."/>
            <person name="Kautmanova I."/>
            <person name="Kiss B."/>
            <person name="Kocsube S."/>
            <person name="Kotiranta H."/>
            <person name="LaButti K.M."/>
            <person name="Lechner B.E."/>
            <person name="Liimatainen K."/>
            <person name="Lipzen A."/>
            <person name="Lukacs Z."/>
            <person name="Mihaltcheva S."/>
            <person name="Morgado L.N."/>
            <person name="Niskanen T."/>
            <person name="Noordeloos M.E."/>
            <person name="Ohm R.A."/>
            <person name="Ortiz-Santana B."/>
            <person name="Ovrebo C."/>
            <person name="Racz N."/>
            <person name="Riley R."/>
            <person name="Savchenko A."/>
            <person name="Shiryaev A."/>
            <person name="Soop K."/>
            <person name="Spirin V."/>
            <person name="Szebenyi C."/>
            <person name="Tomsovsky M."/>
            <person name="Tulloss R.E."/>
            <person name="Uehling J."/>
            <person name="Grigoriev I.V."/>
            <person name="Vagvolgyi C."/>
            <person name="Papp T."/>
            <person name="Martin F.M."/>
            <person name="Miettinen O."/>
            <person name="Hibbett D.S."/>
            <person name="Nagy L.G."/>
        </authorList>
    </citation>
    <scope>NUCLEOTIDE SEQUENCE [LARGE SCALE GENOMIC DNA]</scope>
    <source>
        <strain evidence="4 5">HHB13444</strain>
    </source>
</reference>
<dbReference type="AlphaFoldDB" id="A0A5C3PL96"/>
<evidence type="ECO:0000256" key="1">
    <source>
        <dbReference type="SAM" id="MobiDB-lite"/>
    </source>
</evidence>
<dbReference type="InParanoid" id="A0A5C3PL96"/>
<protein>
    <recommendedName>
        <fullName evidence="3">DUF6533 domain-containing protein</fullName>
    </recommendedName>
</protein>
<feature type="domain" description="DUF6533" evidence="3">
    <location>
        <begin position="2"/>
        <end position="41"/>
    </location>
</feature>
<sequence>MVALIFYEHLLTFGDEVEMFWKRKFTGATAIFLLNRYLILVSYLMELATVWIKSDNVSTQSCAVVIRTNDVFYYAIYIPWAAFGALRAYALTNRNWPLAIFVFLLSLVPYGMDMAQYAVGLTGVVDSAWGCNTAIPDSLLYLHLTPVTIAARATHIASDVILIGVTWYSLRRRTKGISKSSLTSIMYRNGELHAMLSISLDGNPQLVRHVVLHRLCSTVRARRPASSTFSSLTPGSRLTVILVSNFLLDLQRASCRSVDLGSPSLSHSDTDAHTSSTLVFDRRVIGSMGASLQPDVDAVDSDEGTTSEATDFNGSLGAGSSSGTHLD</sequence>
<keyword evidence="2" id="KW-0472">Membrane</keyword>
<feature type="transmembrane region" description="Helical" evidence="2">
    <location>
        <begin position="96"/>
        <end position="112"/>
    </location>
</feature>
<organism evidence="4 5">
    <name type="scientific">Polyporus arcularius HHB13444</name>
    <dbReference type="NCBI Taxonomy" id="1314778"/>
    <lineage>
        <taxon>Eukaryota</taxon>
        <taxon>Fungi</taxon>
        <taxon>Dikarya</taxon>
        <taxon>Basidiomycota</taxon>
        <taxon>Agaricomycotina</taxon>
        <taxon>Agaricomycetes</taxon>
        <taxon>Polyporales</taxon>
        <taxon>Polyporaceae</taxon>
        <taxon>Polyporus</taxon>
    </lineage>
</organism>
<dbReference type="EMBL" id="ML211184">
    <property type="protein sequence ID" value="TFK86763.1"/>
    <property type="molecule type" value="Genomic_DNA"/>
</dbReference>
<proteinExistence type="predicted"/>
<evidence type="ECO:0000313" key="4">
    <source>
        <dbReference type="EMBL" id="TFK86763.1"/>
    </source>
</evidence>
<keyword evidence="2" id="KW-1133">Transmembrane helix</keyword>
<feature type="transmembrane region" description="Helical" evidence="2">
    <location>
        <begin position="71"/>
        <end position="89"/>
    </location>
</feature>
<dbReference type="Pfam" id="PF20151">
    <property type="entry name" value="DUF6533"/>
    <property type="match status" value="1"/>
</dbReference>
<accession>A0A5C3PL96</accession>
<dbReference type="InterPro" id="IPR045340">
    <property type="entry name" value="DUF6533"/>
</dbReference>
<feature type="transmembrane region" description="Helical" evidence="2">
    <location>
        <begin position="149"/>
        <end position="170"/>
    </location>
</feature>
<feature type="compositionally biased region" description="Polar residues" evidence="1">
    <location>
        <begin position="306"/>
        <end position="327"/>
    </location>
</feature>
<evidence type="ECO:0000259" key="3">
    <source>
        <dbReference type="Pfam" id="PF20151"/>
    </source>
</evidence>
<evidence type="ECO:0000313" key="5">
    <source>
        <dbReference type="Proteomes" id="UP000308197"/>
    </source>
</evidence>